<feature type="signal peptide" evidence="1">
    <location>
        <begin position="1"/>
        <end position="19"/>
    </location>
</feature>
<keyword evidence="2" id="KW-1185">Reference proteome</keyword>
<dbReference type="AlphaFoldDB" id="A0A6P5GFK2"/>
<keyword evidence="1" id="KW-0732">Signal</keyword>
<name>A0A6P5GFK2_ANACO</name>
<evidence type="ECO:0000313" key="3">
    <source>
        <dbReference type="RefSeq" id="XP_020104753.1"/>
    </source>
</evidence>
<evidence type="ECO:0000313" key="2">
    <source>
        <dbReference type="Proteomes" id="UP000515123"/>
    </source>
</evidence>
<evidence type="ECO:0000256" key="1">
    <source>
        <dbReference type="SAM" id="SignalP"/>
    </source>
</evidence>
<gene>
    <name evidence="3" type="primary">LOC109721513</name>
</gene>
<sequence>MWFYGTIVSALLYSLSTNGAICHGLSVFVRKACAASAFLLEDGQVFVHVASPDFRVLRLTGWLFWASTCKAYMQGVDPYVVALDIDAAAVVPSSRIVPLPTEAVAAGSPDDYEIQIAWWGETGSCLIQYRKPAFAFALWLLATTKTNEEDATATTATAWKKICEVGIEEIKLRKRHIGSFTLINRDILIFITLQRCPLYGYSLSSRQLKKLRRVDSPYSALIPYANTLRPCSRDDKVIAEK</sequence>
<accession>A0A6P5GFK2</accession>
<dbReference type="Proteomes" id="UP000515123">
    <property type="component" value="Linkage group 15"/>
</dbReference>
<feature type="chain" id="PRO_5028145412" evidence="1">
    <location>
        <begin position="20"/>
        <end position="241"/>
    </location>
</feature>
<reference evidence="3" key="2">
    <citation type="submission" date="2025-08" db="UniProtKB">
        <authorList>
            <consortium name="RefSeq"/>
        </authorList>
    </citation>
    <scope>IDENTIFICATION</scope>
    <source>
        <tissue evidence="3">Leaf</tissue>
    </source>
</reference>
<reference evidence="2" key="1">
    <citation type="journal article" date="2015" name="Nat. Genet.">
        <title>The pineapple genome and the evolution of CAM photosynthesis.</title>
        <authorList>
            <person name="Ming R."/>
            <person name="VanBuren R."/>
            <person name="Wai C.M."/>
            <person name="Tang H."/>
            <person name="Schatz M.C."/>
            <person name="Bowers J.E."/>
            <person name="Lyons E."/>
            <person name="Wang M.L."/>
            <person name="Chen J."/>
            <person name="Biggers E."/>
            <person name="Zhang J."/>
            <person name="Huang L."/>
            <person name="Zhang L."/>
            <person name="Miao W."/>
            <person name="Zhang J."/>
            <person name="Ye Z."/>
            <person name="Miao C."/>
            <person name="Lin Z."/>
            <person name="Wang H."/>
            <person name="Zhou H."/>
            <person name="Yim W.C."/>
            <person name="Priest H.D."/>
            <person name="Zheng C."/>
            <person name="Woodhouse M."/>
            <person name="Edger P.P."/>
            <person name="Guyot R."/>
            <person name="Guo H.B."/>
            <person name="Guo H."/>
            <person name="Zheng G."/>
            <person name="Singh R."/>
            <person name="Sharma A."/>
            <person name="Min X."/>
            <person name="Zheng Y."/>
            <person name="Lee H."/>
            <person name="Gurtowski J."/>
            <person name="Sedlazeck F.J."/>
            <person name="Harkess A."/>
            <person name="McKain M.R."/>
            <person name="Liao Z."/>
            <person name="Fang J."/>
            <person name="Liu J."/>
            <person name="Zhang X."/>
            <person name="Zhang Q."/>
            <person name="Hu W."/>
            <person name="Qin Y."/>
            <person name="Wang K."/>
            <person name="Chen L.Y."/>
            <person name="Shirley N."/>
            <person name="Lin Y.R."/>
            <person name="Liu L.Y."/>
            <person name="Hernandez A.G."/>
            <person name="Wright C.L."/>
            <person name="Bulone V."/>
            <person name="Tuskan G.A."/>
            <person name="Heath K."/>
            <person name="Zee F."/>
            <person name="Moore P.H."/>
            <person name="Sunkar R."/>
            <person name="Leebens-Mack J.H."/>
            <person name="Mockler T."/>
            <person name="Bennetzen J.L."/>
            <person name="Freeling M."/>
            <person name="Sankoff D."/>
            <person name="Paterson A.H."/>
            <person name="Zhu X."/>
            <person name="Yang X."/>
            <person name="Smith J.A."/>
            <person name="Cushman J.C."/>
            <person name="Paull R.E."/>
            <person name="Yu Q."/>
        </authorList>
    </citation>
    <scope>NUCLEOTIDE SEQUENCE [LARGE SCALE GENOMIC DNA]</scope>
    <source>
        <strain evidence="2">cv. F153</strain>
    </source>
</reference>
<dbReference type="RefSeq" id="XP_020104753.1">
    <property type="nucleotide sequence ID" value="XM_020249164.1"/>
</dbReference>
<dbReference type="GeneID" id="109721513"/>
<organism evidence="2 3">
    <name type="scientific">Ananas comosus</name>
    <name type="common">Pineapple</name>
    <name type="synonym">Ananas ananas</name>
    <dbReference type="NCBI Taxonomy" id="4615"/>
    <lineage>
        <taxon>Eukaryota</taxon>
        <taxon>Viridiplantae</taxon>
        <taxon>Streptophyta</taxon>
        <taxon>Embryophyta</taxon>
        <taxon>Tracheophyta</taxon>
        <taxon>Spermatophyta</taxon>
        <taxon>Magnoliopsida</taxon>
        <taxon>Liliopsida</taxon>
        <taxon>Poales</taxon>
        <taxon>Bromeliaceae</taxon>
        <taxon>Bromelioideae</taxon>
        <taxon>Ananas</taxon>
    </lineage>
</organism>
<protein>
    <submittedName>
        <fullName evidence="3">Uncharacterized protein LOC109721513</fullName>
    </submittedName>
</protein>
<proteinExistence type="predicted"/>